<dbReference type="InterPro" id="IPR036420">
    <property type="entry name" value="BRCT_dom_sf"/>
</dbReference>
<dbReference type="STRING" id="13249.T1HJ13"/>
<dbReference type="InParanoid" id="T1HJ13"/>
<evidence type="ECO:0000313" key="2">
    <source>
        <dbReference type="EnsemblMetazoa" id="RPRC004036-PA"/>
    </source>
</evidence>
<feature type="region of interest" description="Disordered" evidence="1">
    <location>
        <begin position="1"/>
        <end position="54"/>
    </location>
</feature>
<dbReference type="HOGENOM" id="CLU_281786_0_0_1"/>
<dbReference type="GO" id="GO:0005634">
    <property type="term" value="C:nucleus"/>
    <property type="evidence" value="ECO:0007669"/>
    <property type="project" value="TreeGrafter"/>
</dbReference>
<dbReference type="PANTHER" id="PTHR15321:SF3">
    <property type="entry name" value="TP53-BINDING PROTEIN 1"/>
    <property type="match status" value="1"/>
</dbReference>
<dbReference type="eggNOG" id="KOG3548">
    <property type="taxonomic scope" value="Eukaryota"/>
</dbReference>
<accession>T1HJ13</accession>
<sequence>MPALQLRATENKMKNDHLELQDTSPDSSSNGSFTGLSNSKPQITPRRADPTSRVEVMKNRPKLAYQRYTSLHPSGAKGELKLFYNYEDIKSDPNIFCTIPPEMIAEFEESKRIATAKGKNSQCTQDFEDVIKNFLEDFNVIQERMAVMETLLKSETINLSKMDLLRKVSSSYEKINSAMENVVKYLKTTNKTEDEIQQFSKNIVEKPKEKLLLDPGDVLKNGTAENLKKDVQMKTFYEKYICTLGFTVDESKREIKAISVEQMNRITDSHFAVLNETKPSKMSLSSGSLADHSSLSESNSVQSLPKLPFLLQGRHSIPDSSSTSSASVHSRSRHSHQFAVPSTVVDRSLQYNRPKTCCCKCYCTLLKQNDLVSSSSRSVESLTACHEILSSSLENSSTKLEGITTKETVSYSKEEFVKGVSSTSSKGVFSEEILSIDLHNLSKTELNVFPEVLKNGSHAPTSSTPSKVELKEEEHQQNIEEPTTKDLLVFGCWINKYYPGKLVGVTEEMWNDSEDPFTVTFLDGTTKVLANVYIVPVSMIHAGIDIMCDVGNELFVEGTLVEIKKLSNKKNEESLHFVVKIKEEIKSFSFEKVWFYKLTIKQLGVTPRKPQVLQSGAPFAILEGKRLLRSQLKTPLRDPQESIKSTIKKTLKKTSSMTVEKRPAKSSLKQTRQNNDHILFIFIFFRKNSDFEQGIKRKKVLASDEEYKTVKRSKLKKKLEFESQPSSSTAFTKNIEEKTCESKSSESEISDSSKFDYFEDSDLDAEFIPAAVTARKCLEPRKIKSAVKVTSQEEINIINTFGPIQKSTIFQGFNFILTHSDRTKIISKAFRAAKKDSMLLSSSNTENDESGSVTDFEEQLENCAPFDYMRLKMQIIGGGGVIYASVADVNTIEYSKTITISDYPCQTPNYLLSIALGIPIYRHDLIINCCKEDYPVNKMLKFGFLMPAGRSLENGTLLERTKIKMKKPLIGHMCAINIKKCLKFWRTLLIAMGATVVSTSKHDFVGSTILSFILSDKHFSKEEYRLAKAEELPVVSKAWVVQTLLHGEQREFLNCPEYNPMEKRPNVNITILKLLKKLKWGSKFNSVLIKSCYGRLWIKAVASNFTSAFKL</sequence>
<dbReference type="Proteomes" id="UP000015103">
    <property type="component" value="Unassembled WGS sequence"/>
</dbReference>
<dbReference type="SUPFAM" id="SSF52113">
    <property type="entry name" value="BRCT domain"/>
    <property type="match status" value="2"/>
</dbReference>
<keyword evidence="3" id="KW-1185">Reference proteome</keyword>
<dbReference type="AlphaFoldDB" id="T1HJ13"/>
<name>T1HJ13_RHOPR</name>
<evidence type="ECO:0008006" key="4">
    <source>
        <dbReference type="Google" id="ProtNLM"/>
    </source>
</evidence>
<dbReference type="PANTHER" id="PTHR15321">
    <property type="entry name" value="TUMOR SUPPRESSOR P53-BINDING PROTEIN 1"/>
    <property type="match status" value="1"/>
</dbReference>
<dbReference type="EnsemblMetazoa" id="RPRC004036-RA">
    <property type="protein sequence ID" value="RPRC004036-PA"/>
    <property type="gene ID" value="RPRC004036"/>
</dbReference>
<feature type="compositionally biased region" description="Basic and acidic residues" evidence="1">
    <location>
        <begin position="9"/>
        <end position="20"/>
    </location>
</feature>
<reference evidence="2" key="1">
    <citation type="submission" date="2015-05" db="UniProtKB">
        <authorList>
            <consortium name="EnsemblMetazoa"/>
        </authorList>
    </citation>
    <scope>IDENTIFICATION</scope>
</reference>
<evidence type="ECO:0000256" key="1">
    <source>
        <dbReference type="SAM" id="MobiDB-lite"/>
    </source>
</evidence>
<protein>
    <recommendedName>
        <fullName evidence="4">BRCT domain-containing protein</fullName>
    </recommendedName>
</protein>
<dbReference type="GO" id="GO:0045944">
    <property type="term" value="P:positive regulation of transcription by RNA polymerase II"/>
    <property type="evidence" value="ECO:0007669"/>
    <property type="project" value="TreeGrafter"/>
</dbReference>
<dbReference type="Pfam" id="PF18428">
    <property type="entry name" value="BRCT_3"/>
    <property type="match status" value="1"/>
</dbReference>
<evidence type="ECO:0000313" key="3">
    <source>
        <dbReference type="Proteomes" id="UP000015103"/>
    </source>
</evidence>
<dbReference type="GO" id="GO:0000077">
    <property type="term" value="P:DNA damage checkpoint signaling"/>
    <property type="evidence" value="ECO:0007669"/>
    <property type="project" value="TreeGrafter"/>
</dbReference>
<dbReference type="GO" id="GO:0042393">
    <property type="term" value="F:histone binding"/>
    <property type="evidence" value="ECO:0007669"/>
    <property type="project" value="TreeGrafter"/>
</dbReference>
<dbReference type="InterPro" id="IPR047252">
    <property type="entry name" value="TP53BP1-like"/>
</dbReference>
<dbReference type="CDD" id="cd17724">
    <property type="entry name" value="BRCT_p53bp1_rpt2"/>
    <property type="match status" value="1"/>
</dbReference>
<dbReference type="EMBL" id="ACPB03018523">
    <property type="status" value="NOT_ANNOTATED_CDS"/>
    <property type="molecule type" value="Genomic_DNA"/>
</dbReference>
<feature type="compositionally biased region" description="Polar residues" evidence="1">
    <location>
        <begin position="21"/>
        <end position="42"/>
    </location>
</feature>
<feature type="region of interest" description="Disordered" evidence="1">
    <location>
        <begin position="456"/>
        <end position="478"/>
    </location>
</feature>
<feature type="compositionally biased region" description="Basic and acidic residues" evidence="1">
    <location>
        <begin position="468"/>
        <end position="478"/>
    </location>
</feature>
<dbReference type="InterPro" id="IPR047250">
    <property type="entry name" value="BRCT_p53bp1-like_rpt2"/>
</dbReference>
<dbReference type="Gene3D" id="3.40.50.10190">
    <property type="entry name" value="BRCT domain"/>
    <property type="match status" value="2"/>
</dbReference>
<dbReference type="VEuPathDB" id="VectorBase:RPRC004036"/>
<proteinExistence type="predicted"/>
<dbReference type="EMBL" id="ACPB03018524">
    <property type="status" value="NOT_ANNOTATED_CDS"/>
    <property type="molecule type" value="Genomic_DNA"/>
</dbReference>
<organism evidence="2 3">
    <name type="scientific">Rhodnius prolixus</name>
    <name type="common">Triatomid bug</name>
    <dbReference type="NCBI Taxonomy" id="13249"/>
    <lineage>
        <taxon>Eukaryota</taxon>
        <taxon>Metazoa</taxon>
        <taxon>Ecdysozoa</taxon>
        <taxon>Arthropoda</taxon>
        <taxon>Hexapoda</taxon>
        <taxon>Insecta</taxon>
        <taxon>Pterygota</taxon>
        <taxon>Neoptera</taxon>
        <taxon>Paraneoptera</taxon>
        <taxon>Hemiptera</taxon>
        <taxon>Heteroptera</taxon>
        <taxon>Panheteroptera</taxon>
        <taxon>Cimicomorpha</taxon>
        <taxon>Reduviidae</taxon>
        <taxon>Triatominae</taxon>
        <taxon>Rhodnius</taxon>
    </lineage>
</organism>